<evidence type="ECO:0000313" key="2">
    <source>
        <dbReference type="EMBL" id="SVE45945.1"/>
    </source>
</evidence>
<dbReference type="AlphaFoldDB" id="A0A383DNX0"/>
<feature type="transmembrane region" description="Helical" evidence="1">
    <location>
        <begin position="70"/>
        <end position="92"/>
    </location>
</feature>
<reference evidence="2" key="1">
    <citation type="submission" date="2018-05" db="EMBL/GenBank/DDBJ databases">
        <authorList>
            <person name="Lanie J.A."/>
            <person name="Ng W.-L."/>
            <person name="Kazmierczak K.M."/>
            <person name="Andrzejewski T.M."/>
            <person name="Davidsen T.M."/>
            <person name="Wayne K.J."/>
            <person name="Tettelin H."/>
            <person name="Glass J.I."/>
            <person name="Rusch D."/>
            <person name="Podicherti R."/>
            <person name="Tsui H.-C.T."/>
            <person name="Winkler M.E."/>
        </authorList>
    </citation>
    <scope>NUCLEOTIDE SEQUENCE</scope>
</reference>
<evidence type="ECO:0000256" key="1">
    <source>
        <dbReference type="SAM" id="Phobius"/>
    </source>
</evidence>
<feature type="transmembrane region" description="Helical" evidence="1">
    <location>
        <begin position="32"/>
        <end position="50"/>
    </location>
</feature>
<proteinExistence type="predicted"/>
<protein>
    <submittedName>
        <fullName evidence="2">Uncharacterized protein</fullName>
    </submittedName>
</protein>
<feature type="non-terminal residue" evidence="2">
    <location>
        <position position="1"/>
    </location>
</feature>
<keyword evidence="1" id="KW-1133">Transmembrane helix</keyword>
<gene>
    <name evidence="2" type="ORF">METZ01_LOCUS498799</name>
</gene>
<name>A0A383DNX0_9ZZZZ</name>
<keyword evidence="1" id="KW-0472">Membrane</keyword>
<sequence>YSARSGGQVAVELLEGFSNTATIRYMDIAMKLISAIMLGVLSWHLVISGIDAHQFGEATLTLLISFGPFFVLLAIGILLYLFVLLAEILLLLQGYSTKYRGE</sequence>
<organism evidence="2">
    <name type="scientific">marine metagenome</name>
    <dbReference type="NCBI Taxonomy" id="408172"/>
    <lineage>
        <taxon>unclassified sequences</taxon>
        <taxon>metagenomes</taxon>
        <taxon>ecological metagenomes</taxon>
    </lineage>
</organism>
<accession>A0A383DNX0</accession>
<keyword evidence="1" id="KW-0812">Transmembrane</keyword>
<dbReference type="EMBL" id="UINC01218777">
    <property type="protein sequence ID" value="SVE45945.1"/>
    <property type="molecule type" value="Genomic_DNA"/>
</dbReference>